<keyword evidence="1" id="KW-0812">Transmembrane</keyword>
<dbReference type="EMBL" id="JAAOCP010000027">
    <property type="protein sequence ID" value="MBJ7640010.1"/>
    <property type="molecule type" value="Genomic_DNA"/>
</dbReference>
<keyword evidence="1" id="KW-1133">Transmembrane helix</keyword>
<keyword evidence="1" id="KW-0472">Membrane</keyword>
<dbReference type="Proteomes" id="UP000728106">
    <property type="component" value="Unassembled WGS sequence"/>
</dbReference>
<name>A0A4Z0RK18_WEICO</name>
<evidence type="ECO:0000256" key="1">
    <source>
        <dbReference type="SAM" id="Phobius"/>
    </source>
</evidence>
<gene>
    <name evidence="3" type="ORF">HAU20_11595</name>
    <name evidence="2" type="ORF">HAU43_11045</name>
</gene>
<evidence type="ECO:0000313" key="3">
    <source>
        <dbReference type="EMBL" id="MBJ7640010.1"/>
    </source>
</evidence>
<feature type="transmembrane region" description="Helical" evidence="1">
    <location>
        <begin position="164"/>
        <end position="191"/>
    </location>
</feature>
<keyword evidence="4" id="KW-1185">Reference proteome</keyword>
<proteinExistence type="predicted"/>
<reference evidence="3" key="1">
    <citation type="submission" date="2020-02" db="EMBL/GenBank/DDBJ databases">
        <authorList>
            <person name="Fontana A."/>
            <person name="Patrone V."/>
            <person name="Morelli L."/>
        </authorList>
    </citation>
    <scope>NUCLEOTIDE SEQUENCE</scope>
    <source>
        <strain evidence="2">CCUG 30943</strain>
        <strain evidence="3">CCUG 43002</strain>
    </source>
</reference>
<comment type="caution">
    <text evidence="3">The sequence shown here is derived from an EMBL/GenBank/DDBJ whole genome shotgun (WGS) entry which is preliminary data.</text>
</comment>
<protein>
    <submittedName>
        <fullName evidence="3">Uncharacterized protein</fullName>
    </submittedName>
</protein>
<reference evidence="3 4" key="2">
    <citation type="journal article" date="2021" name="Int. J. Food Microbiol.">
        <title>Safety demonstration of a microbial species for use in the food chain: Weissella confusa.</title>
        <authorList>
            <person name="Bourdichon F."/>
            <person name="Patrone V."/>
            <person name="Fontana A."/>
            <person name="Milani G."/>
            <person name="Morelli L."/>
        </authorList>
    </citation>
    <scope>NUCLEOTIDE SEQUENCE [LARGE SCALE GENOMIC DNA]</scope>
    <source>
        <strain evidence="2">CCUG 30943</strain>
        <strain evidence="3 4">CCUG 43002</strain>
    </source>
</reference>
<feature type="transmembrane region" description="Helical" evidence="1">
    <location>
        <begin position="17"/>
        <end position="38"/>
    </location>
</feature>
<feature type="transmembrane region" description="Helical" evidence="1">
    <location>
        <begin position="101"/>
        <end position="124"/>
    </location>
</feature>
<dbReference type="Proteomes" id="UP000808038">
    <property type="component" value="Unassembled WGS sequence"/>
</dbReference>
<evidence type="ECO:0000313" key="2">
    <source>
        <dbReference type="EMBL" id="MBJ7633610.1"/>
    </source>
</evidence>
<feature type="transmembrane region" description="Helical" evidence="1">
    <location>
        <begin position="211"/>
        <end position="233"/>
    </location>
</feature>
<sequence length="241" mass="27247">MNHYLSMEYLKLRHSHINWVVIATDVIAAGFTSIWLLPASLANNVRLATFQNNFVTIWLYIGLIVLAFEKARQEQNAGNFFNVRQSVIDIPNYYRALVLNLYWLFLKGLALYEVLSLAFLTFTYGLSNLNLYQGVLLPMLFIALFALWLLPVIYLLIINLPNIIAVLAVLSLLISGLSTLPTPWSIATYNIAHLAGVNPNGMAIDYYSNSLIGPAIITTFVMVAVLESILYLYTRRQTHDK</sequence>
<evidence type="ECO:0000313" key="4">
    <source>
        <dbReference type="Proteomes" id="UP000728106"/>
    </source>
</evidence>
<accession>A0A4Z0RK18</accession>
<dbReference type="RefSeq" id="WP_135391208.1">
    <property type="nucleotide sequence ID" value="NZ_ALXH01000111.1"/>
</dbReference>
<dbReference type="EMBL" id="JAAOCX010000026">
    <property type="protein sequence ID" value="MBJ7633610.1"/>
    <property type="molecule type" value="Genomic_DNA"/>
</dbReference>
<feature type="transmembrane region" description="Helical" evidence="1">
    <location>
        <begin position="136"/>
        <end position="157"/>
    </location>
</feature>
<organism evidence="3 4">
    <name type="scientific">Weissella confusa</name>
    <name type="common">Lactobacillus confusus</name>
    <dbReference type="NCBI Taxonomy" id="1583"/>
    <lineage>
        <taxon>Bacteria</taxon>
        <taxon>Bacillati</taxon>
        <taxon>Bacillota</taxon>
        <taxon>Bacilli</taxon>
        <taxon>Lactobacillales</taxon>
        <taxon>Lactobacillaceae</taxon>
        <taxon>Weissella</taxon>
    </lineage>
</organism>
<dbReference type="AlphaFoldDB" id="A0A4Z0RK18"/>
<feature type="transmembrane region" description="Helical" evidence="1">
    <location>
        <begin position="50"/>
        <end position="68"/>
    </location>
</feature>